<dbReference type="AlphaFoldDB" id="A0A645IJC0"/>
<feature type="region of interest" description="Disordered" evidence="1">
    <location>
        <begin position="1"/>
        <end position="121"/>
    </location>
</feature>
<feature type="compositionally biased region" description="Basic residues" evidence="1">
    <location>
        <begin position="97"/>
        <end position="106"/>
    </location>
</feature>
<sequence>MEGIVKRRQQLLQYPRSGEQQHLSAGTQRRRENHRGRRDGKRRLYRHGDQFRDCGGDGPAHGGLNLGQRQGGRHSDGRRDPHGCDGELAVAGIPERRRLHRHRRGDGRRLSCDAGRPELLY</sequence>
<dbReference type="EMBL" id="VSSQ01116133">
    <property type="protein sequence ID" value="MPN51230.1"/>
    <property type="molecule type" value="Genomic_DNA"/>
</dbReference>
<evidence type="ECO:0000256" key="1">
    <source>
        <dbReference type="SAM" id="MobiDB-lite"/>
    </source>
</evidence>
<organism evidence="2">
    <name type="scientific">bioreactor metagenome</name>
    <dbReference type="NCBI Taxonomy" id="1076179"/>
    <lineage>
        <taxon>unclassified sequences</taxon>
        <taxon>metagenomes</taxon>
        <taxon>ecological metagenomes</taxon>
    </lineage>
</organism>
<evidence type="ECO:0000313" key="2">
    <source>
        <dbReference type="EMBL" id="MPN51230.1"/>
    </source>
</evidence>
<feature type="compositionally biased region" description="Basic and acidic residues" evidence="1">
    <location>
        <begin position="73"/>
        <end position="85"/>
    </location>
</feature>
<feature type="compositionally biased region" description="Gly residues" evidence="1">
    <location>
        <begin position="56"/>
        <end position="65"/>
    </location>
</feature>
<accession>A0A645IJC0</accession>
<gene>
    <name evidence="2" type="ORF">SDC9_198872</name>
</gene>
<comment type="caution">
    <text evidence="2">The sequence shown here is derived from an EMBL/GenBank/DDBJ whole genome shotgun (WGS) entry which is preliminary data.</text>
</comment>
<feature type="compositionally biased region" description="Basic residues" evidence="1">
    <location>
        <begin position="31"/>
        <end position="45"/>
    </location>
</feature>
<proteinExistence type="predicted"/>
<name>A0A645IJC0_9ZZZZ</name>
<feature type="compositionally biased region" description="Basic and acidic residues" evidence="1">
    <location>
        <begin position="46"/>
        <end position="55"/>
    </location>
</feature>
<protein>
    <submittedName>
        <fullName evidence="2">Uncharacterized protein</fullName>
    </submittedName>
</protein>
<reference evidence="2" key="1">
    <citation type="submission" date="2019-08" db="EMBL/GenBank/DDBJ databases">
        <authorList>
            <person name="Kucharzyk K."/>
            <person name="Murdoch R.W."/>
            <person name="Higgins S."/>
            <person name="Loffler F."/>
        </authorList>
    </citation>
    <scope>NUCLEOTIDE SEQUENCE</scope>
</reference>